<accession>A0A1R2BES5</accession>
<organism evidence="2 3">
    <name type="scientific">Stentor coeruleus</name>
    <dbReference type="NCBI Taxonomy" id="5963"/>
    <lineage>
        <taxon>Eukaryota</taxon>
        <taxon>Sar</taxon>
        <taxon>Alveolata</taxon>
        <taxon>Ciliophora</taxon>
        <taxon>Postciliodesmatophora</taxon>
        <taxon>Heterotrichea</taxon>
        <taxon>Heterotrichida</taxon>
        <taxon>Stentoridae</taxon>
        <taxon>Stentor</taxon>
    </lineage>
</organism>
<evidence type="ECO:0000313" key="3">
    <source>
        <dbReference type="Proteomes" id="UP000187209"/>
    </source>
</evidence>
<dbReference type="Proteomes" id="UP000187209">
    <property type="component" value="Unassembled WGS sequence"/>
</dbReference>
<dbReference type="Pfam" id="PF02493">
    <property type="entry name" value="MORN"/>
    <property type="match status" value="5"/>
</dbReference>
<proteinExistence type="predicted"/>
<dbReference type="AlphaFoldDB" id="A0A1R2BES5"/>
<comment type="caution">
    <text evidence="2">The sequence shown here is derived from an EMBL/GenBank/DDBJ whole genome shotgun (WGS) entry which is preliminary data.</text>
</comment>
<dbReference type="Gene3D" id="2.20.110.10">
    <property type="entry name" value="Histone H3 K4-specific methyltransferase SET7/9 N-terminal domain"/>
    <property type="match status" value="2"/>
</dbReference>
<protein>
    <recommendedName>
        <fullName evidence="4">MORN repeat-containing protein 5</fullName>
    </recommendedName>
</protein>
<dbReference type="SUPFAM" id="SSF82185">
    <property type="entry name" value="Histone H3 K4-specific methyltransferase SET7/9 N-terminal domain"/>
    <property type="match status" value="2"/>
</dbReference>
<dbReference type="EMBL" id="MPUH01000701">
    <property type="protein sequence ID" value="OMJ75253.1"/>
    <property type="molecule type" value="Genomic_DNA"/>
</dbReference>
<keyword evidence="3" id="KW-1185">Reference proteome</keyword>
<dbReference type="OrthoDB" id="418492at2759"/>
<gene>
    <name evidence="2" type="ORF">SteCoe_25651</name>
</gene>
<sequence>MEKVDISGYYIGDMIENYPHGHGKKIYINEDIYEGNWAYGRKHGIGTYKSKGKNFTILFKKGIPKTLLDSTNIFNSQSNEIELLIPFTYKQVGDYFIEEYKHDNNFKDCVYYMYYSAHFKRLAFKGMIFTKQLGEIKSIGENYLSLTAEIKSLTGSHGFIECNKKDITYIGYVHDRIPNGKGKLFYQGLKASTNFISGKINGRCAVEFNNMRLVYIFDKGLDSKKIVFLKNDYYINLFVDLEIDKLTSDEEFECDYIDKIKKPTLYILKALKYIEKKIFTLGLVFNIIYPIIESQSNKKIFNSNPLKKFKNWHEYEKHSLENKTQIKKNSDKNLNFIEADEVCRGIKIYNQEKYKGQLKNTLMHGCGMFSYLGKLIYNGEYANGLKNGIGCFVYNNTCRYKGHWKNDKKHGFGYLFMGNLVIYGKWENDQFIEQKSITVSYRNLDKIV</sequence>
<name>A0A1R2BES5_9CILI</name>
<evidence type="ECO:0000313" key="2">
    <source>
        <dbReference type="EMBL" id="OMJ75253.1"/>
    </source>
</evidence>
<dbReference type="PANTHER" id="PTHR23084">
    <property type="entry name" value="PHOSPHATIDYLINOSITOL-4-PHOSPHATE 5-KINASE RELATED"/>
    <property type="match status" value="1"/>
</dbReference>
<evidence type="ECO:0008006" key="4">
    <source>
        <dbReference type="Google" id="ProtNLM"/>
    </source>
</evidence>
<dbReference type="PANTHER" id="PTHR23084:SF263">
    <property type="entry name" value="MORN REPEAT-CONTAINING PROTEIN 1"/>
    <property type="match status" value="1"/>
</dbReference>
<evidence type="ECO:0000256" key="1">
    <source>
        <dbReference type="ARBA" id="ARBA00022737"/>
    </source>
</evidence>
<dbReference type="InterPro" id="IPR003409">
    <property type="entry name" value="MORN"/>
</dbReference>
<reference evidence="2 3" key="1">
    <citation type="submission" date="2016-11" db="EMBL/GenBank/DDBJ databases">
        <title>The macronuclear genome of Stentor coeruleus: a giant cell with tiny introns.</title>
        <authorList>
            <person name="Slabodnick M."/>
            <person name="Ruby J.G."/>
            <person name="Reiff S.B."/>
            <person name="Swart E.C."/>
            <person name="Gosai S."/>
            <person name="Prabakaran S."/>
            <person name="Witkowska E."/>
            <person name="Larue G.E."/>
            <person name="Fisher S."/>
            <person name="Freeman R.M."/>
            <person name="Gunawardena J."/>
            <person name="Chu W."/>
            <person name="Stover N.A."/>
            <person name="Gregory B.D."/>
            <person name="Nowacki M."/>
            <person name="Derisi J."/>
            <person name="Roy S.W."/>
            <person name="Marshall W.F."/>
            <person name="Sood P."/>
        </authorList>
    </citation>
    <scope>NUCLEOTIDE SEQUENCE [LARGE SCALE GENOMIC DNA]</scope>
    <source>
        <strain evidence="2">WM001</strain>
    </source>
</reference>
<dbReference type="SMART" id="SM00698">
    <property type="entry name" value="MORN"/>
    <property type="match status" value="5"/>
</dbReference>
<keyword evidence="1" id="KW-0677">Repeat</keyword>